<keyword evidence="5 13" id="KW-0812">Transmembrane</keyword>
<evidence type="ECO:0000256" key="1">
    <source>
        <dbReference type="ARBA" id="ARBA00004651"/>
    </source>
</evidence>
<reference evidence="16" key="3">
    <citation type="submission" date="2025-09" db="UniProtKB">
        <authorList>
            <consortium name="Ensembl"/>
        </authorList>
    </citation>
    <scope>IDENTIFICATION</scope>
</reference>
<evidence type="ECO:0000313" key="17">
    <source>
        <dbReference type="Proteomes" id="UP000314987"/>
    </source>
</evidence>
<dbReference type="GO" id="GO:0005886">
    <property type="term" value="C:plasma membrane"/>
    <property type="evidence" value="ECO:0007669"/>
    <property type="project" value="UniProtKB-SubCell"/>
</dbReference>
<evidence type="ECO:0008006" key="18">
    <source>
        <dbReference type="Google" id="ProtNLM"/>
    </source>
</evidence>
<dbReference type="GO" id="GO:0007166">
    <property type="term" value="P:cell surface receptor signaling pathway"/>
    <property type="evidence" value="ECO:0007669"/>
    <property type="project" value="InterPro"/>
</dbReference>
<feature type="transmembrane region" description="Helical" evidence="13">
    <location>
        <begin position="240"/>
        <end position="258"/>
    </location>
</feature>
<dbReference type="Proteomes" id="UP000314987">
    <property type="component" value="Unassembled WGS sequence"/>
</dbReference>
<dbReference type="Ensembl" id="ENSVURT00010036216.1">
    <property type="protein sequence ID" value="ENSVURP00010031802.1"/>
    <property type="gene ID" value="ENSVURG00010024299.1"/>
</dbReference>
<feature type="transmembrane region" description="Helical" evidence="13">
    <location>
        <begin position="321"/>
        <end position="338"/>
    </location>
</feature>
<dbReference type="PANTHER" id="PTHR12011">
    <property type="entry name" value="ADHESION G-PROTEIN COUPLED RECEPTOR"/>
    <property type="match status" value="1"/>
</dbReference>
<comment type="similarity">
    <text evidence="2">Belongs to the G-protein coupled receptor 2 family. Adhesion G-protein coupled receptor (ADGR) subfamily.</text>
</comment>
<dbReference type="GeneTree" id="ENSGT00940000162163"/>
<evidence type="ECO:0000256" key="8">
    <source>
        <dbReference type="ARBA" id="ARBA00022837"/>
    </source>
</evidence>
<keyword evidence="11" id="KW-1015">Disulfide bond</keyword>
<dbReference type="AlphaFoldDB" id="A0A4X2MCZ1"/>
<evidence type="ECO:0000256" key="3">
    <source>
        <dbReference type="ARBA" id="ARBA00022475"/>
    </source>
</evidence>
<name>A0A4X2MCZ1_VOMUR</name>
<feature type="transmembrane region" description="Helical" evidence="13">
    <location>
        <begin position="164"/>
        <end position="182"/>
    </location>
</feature>
<keyword evidence="4" id="KW-0245">EGF-like domain</keyword>
<dbReference type="PRINTS" id="PR00249">
    <property type="entry name" value="GPCRSECRETIN"/>
</dbReference>
<feature type="transmembrane region" description="Helical" evidence="13">
    <location>
        <begin position="202"/>
        <end position="220"/>
    </location>
</feature>
<evidence type="ECO:0000256" key="12">
    <source>
        <dbReference type="ARBA" id="ARBA00023180"/>
    </source>
</evidence>
<keyword evidence="17" id="KW-1185">Reference proteome</keyword>
<evidence type="ECO:0000256" key="4">
    <source>
        <dbReference type="ARBA" id="ARBA00022536"/>
    </source>
</evidence>
<feature type="transmembrane region" description="Helical" evidence="13">
    <location>
        <begin position="278"/>
        <end position="301"/>
    </location>
</feature>
<keyword evidence="3" id="KW-1003">Cell membrane</keyword>
<reference evidence="16" key="2">
    <citation type="submission" date="2025-08" db="UniProtKB">
        <authorList>
            <consortium name="Ensembl"/>
        </authorList>
    </citation>
    <scope>IDENTIFICATION</scope>
</reference>
<keyword evidence="9 13" id="KW-1133">Transmembrane helix</keyword>
<dbReference type="STRING" id="29139.ENSVURP00010031802"/>
<comment type="subcellular location">
    <subcellularLocation>
        <location evidence="1">Cell membrane</location>
        <topology evidence="1">Multi-pass membrane protein</topology>
    </subcellularLocation>
</comment>
<dbReference type="InterPro" id="IPR057244">
    <property type="entry name" value="GAIN_B"/>
</dbReference>
<keyword evidence="10 13" id="KW-0472">Membrane</keyword>
<accession>A0A4X2MCZ1</accession>
<dbReference type="OMA" id="TFQHIQV"/>
<evidence type="ECO:0000256" key="13">
    <source>
        <dbReference type="SAM" id="Phobius"/>
    </source>
</evidence>
<dbReference type="FunFam" id="1.20.1070.10:FF:000054">
    <property type="entry name" value="Adhesion G protein-coupled receptor E3"/>
    <property type="match status" value="1"/>
</dbReference>
<feature type="domain" description="GAIN-B" evidence="14">
    <location>
        <begin position="1"/>
        <end position="129"/>
    </location>
</feature>
<evidence type="ECO:0000256" key="7">
    <source>
        <dbReference type="ARBA" id="ARBA00022737"/>
    </source>
</evidence>
<feature type="transmembrane region" description="Helical" evidence="13">
    <location>
        <begin position="132"/>
        <end position="155"/>
    </location>
</feature>
<keyword evidence="12" id="KW-0325">Glycoprotein</keyword>
<evidence type="ECO:0000256" key="6">
    <source>
        <dbReference type="ARBA" id="ARBA00022729"/>
    </source>
</evidence>
<dbReference type="InterPro" id="IPR046338">
    <property type="entry name" value="GAIN_dom_sf"/>
</dbReference>
<evidence type="ECO:0000256" key="9">
    <source>
        <dbReference type="ARBA" id="ARBA00022989"/>
    </source>
</evidence>
<dbReference type="InterPro" id="IPR001740">
    <property type="entry name" value="GPCR_2_EMR1-like_rcpt"/>
</dbReference>
<keyword evidence="7" id="KW-0677">Repeat</keyword>
<dbReference type="InterPro" id="IPR017981">
    <property type="entry name" value="GPCR_2-like_7TM"/>
</dbReference>
<dbReference type="PROSITE" id="PS50221">
    <property type="entry name" value="GAIN_B"/>
    <property type="match status" value="1"/>
</dbReference>
<feature type="transmembrane region" description="Helical" evidence="13">
    <location>
        <begin position="350"/>
        <end position="371"/>
    </location>
</feature>
<dbReference type="PRINTS" id="PR01128">
    <property type="entry name" value="EMR1HORMONER"/>
</dbReference>
<evidence type="ECO:0000259" key="15">
    <source>
        <dbReference type="PROSITE" id="PS50261"/>
    </source>
</evidence>
<dbReference type="SMART" id="SM00303">
    <property type="entry name" value="GPS"/>
    <property type="match status" value="1"/>
</dbReference>
<dbReference type="Pfam" id="PF01825">
    <property type="entry name" value="GPS"/>
    <property type="match status" value="1"/>
</dbReference>
<evidence type="ECO:0000259" key="14">
    <source>
        <dbReference type="PROSITE" id="PS50221"/>
    </source>
</evidence>
<dbReference type="PANTHER" id="PTHR12011:SF433">
    <property type="entry name" value="ADHESION G PROTEIN-COUPLED RECEPTOR E1-LIKE-RELATED"/>
    <property type="match status" value="1"/>
</dbReference>
<organism evidence="16 17">
    <name type="scientific">Vombatus ursinus</name>
    <name type="common">Common wombat</name>
    <dbReference type="NCBI Taxonomy" id="29139"/>
    <lineage>
        <taxon>Eukaryota</taxon>
        <taxon>Metazoa</taxon>
        <taxon>Chordata</taxon>
        <taxon>Craniata</taxon>
        <taxon>Vertebrata</taxon>
        <taxon>Euteleostomi</taxon>
        <taxon>Mammalia</taxon>
        <taxon>Metatheria</taxon>
        <taxon>Diprotodontia</taxon>
        <taxon>Vombatidae</taxon>
        <taxon>Vombatus</taxon>
    </lineage>
</organism>
<sequence>MTYWDCECTRILSAAVLISYNSIGSIINERFVSKENLMNNKEPVKFHLNSKVVSGAVGYRSGSSLSIPVNFTFQHIQVSKKEKPLCVYWNKTVWSNQGCNVSWYNDSQIVCSCTHLSSFAILMATEDCVLTVITHVGLSLSLLCLFLAALTFLLCRAIQGTSTFLHLQLCLCLFVANLLFLFGIKQTQLKIVCSIIAGGLHYLYLAAFTWMFLEGLHLFLTVRNLKVANYTSASRFKKKFMCPFGYGIPAVIVAVSAATSSQHYGTQYHCWLKIEKGVIWSFIGPVFVITLVSQKTTFYFLLQRISSLPLGFHRSLTIKALAQLFILGCSWSLGFFLIDSIDEPTRSVIAYTFTIINSLQGVYIFLVHCVLSRQVIRGFHPLTSSHEESHFQEFLGNVSLFQGQI</sequence>
<dbReference type="PROSITE" id="PS50261">
    <property type="entry name" value="G_PROTEIN_RECEP_F2_4"/>
    <property type="match status" value="1"/>
</dbReference>
<dbReference type="GO" id="GO:0007189">
    <property type="term" value="P:adenylate cyclase-activating G protein-coupled receptor signaling pathway"/>
    <property type="evidence" value="ECO:0007669"/>
    <property type="project" value="TreeGrafter"/>
</dbReference>
<evidence type="ECO:0000256" key="5">
    <source>
        <dbReference type="ARBA" id="ARBA00022692"/>
    </source>
</evidence>
<proteinExistence type="inferred from homology"/>
<feature type="domain" description="G-protein coupled receptors family 2 profile 2" evidence="15">
    <location>
        <begin position="130"/>
        <end position="372"/>
    </location>
</feature>
<dbReference type="Pfam" id="PF00002">
    <property type="entry name" value="7tm_2"/>
    <property type="match status" value="1"/>
</dbReference>
<protein>
    <recommendedName>
        <fullName evidence="18">Adhesion G protein-coupled receptor E3</fullName>
    </recommendedName>
</protein>
<evidence type="ECO:0000313" key="16">
    <source>
        <dbReference type="Ensembl" id="ENSVURP00010031802.1"/>
    </source>
</evidence>
<dbReference type="InterPro" id="IPR000203">
    <property type="entry name" value="GPS"/>
</dbReference>
<evidence type="ECO:0000256" key="10">
    <source>
        <dbReference type="ARBA" id="ARBA00023136"/>
    </source>
</evidence>
<evidence type="ECO:0000256" key="11">
    <source>
        <dbReference type="ARBA" id="ARBA00023157"/>
    </source>
</evidence>
<evidence type="ECO:0000256" key="2">
    <source>
        <dbReference type="ARBA" id="ARBA00007343"/>
    </source>
</evidence>
<dbReference type="GO" id="GO:0004930">
    <property type="term" value="F:G protein-coupled receptor activity"/>
    <property type="evidence" value="ECO:0007669"/>
    <property type="project" value="InterPro"/>
</dbReference>
<reference evidence="17" key="1">
    <citation type="submission" date="2018-12" db="EMBL/GenBank/DDBJ databases">
        <authorList>
            <person name="Yazar S."/>
        </authorList>
    </citation>
    <scope>NUCLEOTIDE SEQUENCE [LARGE SCALE GENOMIC DNA]</scope>
</reference>
<dbReference type="Gene3D" id="2.60.220.50">
    <property type="match status" value="1"/>
</dbReference>
<keyword evidence="8" id="KW-0106">Calcium</keyword>
<dbReference type="Gene3D" id="1.20.1070.10">
    <property type="entry name" value="Rhodopsin 7-helix transmembrane proteins"/>
    <property type="match status" value="1"/>
</dbReference>
<keyword evidence="6" id="KW-0732">Signal</keyword>
<dbReference type="InterPro" id="IPR000832">
    <property type="entry name" value="GPCR_2_secretin-like"/>
</dbReference>